<organism evidence="2 3">
    <name type="scientific">Phanerochaete sordida</name>
    <dbReference type="NCBI Taxonomy" id="48140"/>
    <lineage>
        <taxon>Eukaryota</taxon>
        <taxon>Fungi</taxon>
        <taxon>Dikarya</taxon>
        <taxon>Basidiomycota</taxon>
        <taxon>Agaricomycotina</taxon>
        <taxon>Agaricomycetes</taxon>
        <taxon>Polyporales</taxon>
        <taxon>Phanerochaetaceae</taxon>
        <taxon>Phanerochaete</taxon>
    </lineage>
</organism>
<keyword evidence="3" id="KW-1185">Reference proteome</keyword>
<protein>
    <recommendedName>
        <fullName evidence="4">Transmembrane protein</fullName>
    </recommendedName>
</protein>
<feature type="transmembrane region" description="Helical" evidence="1">
    <location>
        <begin position="247"/>
        <end position="270"/>
    </location>
</feature>
<dbReference type="EMBL" id="BPQB01000026">
    <property type="protein sequence ID" value="GJE92355.1"/>
    <property type="molecule type" value="Genomic_DNA"/>
</dbReference>
<dbReference type="OrthoDB" id="2796825at2759"/>
<dbReference type="AlphaFoldDB" id="A0A9P3GEM3"/>
<keyword evidence="1" id="KW-0812">Transmembrane</keyword>
<reference evidence="2 3" key="1">
    <citation type="submission" date="2021-08" db="EMBL/GenBank/DDBJ databases">
        <title>Draft Genome Sequence of Phanerochaete sordida strain YK-624.</title>
        <authorList>
            <person name="Mori T."/>
            <person name="Dohra H."/>
            <person name="Suzuki T."/>
            <person name="Kawagishi H."/>
            <person name="Hirai H."/>
        </authorList>
    </citation>
    <scope>NUCLEOTIDE SEQUENCE [LARGE SCALE GENOMIC DNA]</scope>
    <source>
        <strain evidence="2 3">YK-624</strain>
    </source>
</reference>
<evidence type="ECO:0000256" key="1">
    <source>
        <dbReference type="SAM" id="Phobius"/>
    </source>
</evidence>
<comment type="caution">
    <text evidence="2">The sequence shown here is derived from an EMBL/GenBank/DDBJ whole genome shotgun (WGS) entry which is preliminary data.</text>
</comment>
<feature type="transmembrane region" description="Helical" evidence="1">
    <location>
        <begin position="54"/>
        <end position="81"/>
    </location>
</feature>
<evidence type="ECO:0000313" key="2">
    <source>
        <dbReference type="EMBL" id="GJE92355.1"/>
    </source>
</evidence>
<feature type="transmembrane region" description="Helical" evidence="1">
    <location>
        <begin position="214"/>
        <end position="241"/>
    </location>
</feature>
<dbReference type="Proteomes" id="UP000703269">
    <property type="component" value="Unassembled WGS sequence"/>
</dbReference>
<name>A0A9P3GEM3_9APHY</name>
<keyword evidence="1" id="KW-0472">Membrane</keyword>
<feature type="transmembrane region" description="Helical" evidence="1">
    <location>
        <begin position="21"/>
        <end position="38"/>
    </location>
</feature>
<evidence type="ECO:0000313" key="3">
    <source>
        <dbReference type="Proteomes" id="UP000703269"/>
    </source>
</evidence>
<feature type="transmembrane region" description="Helical" evidence="1">
    <location>
        <begin position="136"/>
        <end position="158"/>
    </location>
</feature>
<accession>A0A9P3GEM3</accession>
<feature type="transmembrane region" description="Helical" evidence="1">
    <location>
        <begin position="101"/>
        <end position="124"/>
    </location>
</feature>
<feature type="transmembrane region" description="Helical" evidence="1">
    <location>
        <begin position="164"/>
        <end position="193"/>
    </location>
</feature>
<keyword evidence="1" id="KW-1133">Transmembrane helix</keyword>
<gene>
    <name evidence="2" type="ORF">PsYK624_085090</name>
</gene>
<sequence>MADENAIFQHAFYIGNNFNCILYGIELVLYFYGIYLLLQSRKRHACTSTSTETFFLVFSTISLLLITIQVAVQSVFGELMWISNADFPGGSAAYLGANASVWYQTMGSGAMVLLTVMSDSLLIYRCYVVWNNVAVVIFPIVLNVTSLALGIALCYFSGVPNSDFFAGLASHLALSFRCVVIGLNVLVSALICGRIAHLARAMRGALGADAARTYTGAAALLTESAALYTLAGVAYVVALGIGSPLSIVFLSVYAMLTCVAPQMIIVRVLVGRGWGRTTLESSCSMQFATRQSMRGINLESDHGTAVALGKLASKDGSKSNSTVAQMVFAEDGSQV</sequence>
<evidence type="ECO:0008006" key="4">
    <source>
        <dbReference type="Google" id="ProtNLM"/>
    </source>
</evidence>
<proteinExistence type="predicted"/>